<gene>
    <name evidence="1" type="ORF">PNOK_0738700</name>
</gene>
<accession>A0A286UCK5</accession>
<protein>
    <submittedName>
        <fullName evidence="1">Uncharacterized protein</fullName>
    </submittedName>
</protein>
<reference evidence="1 2" key="1">
    <citation type="journal article" date="2017" name="Mol. Ecol.">
        <title>Comparative and population genomic landscape of Phellinus noxius: A hypervariable fungus causing root rot in trees.</title>
        <authorList>
            <person name="Chung C.L."/>
            <person name="Lee T.J."/>
            <person name="Akiba M."/>
            <person name="Lee H.H."/>
            <person name="Kuo T.H."/>
            <person name="Liu D."/>
            <person name="Ke H.M."/>
            <person name="Yokoi T."/>
            <person name="Roa M.B."/>
            <person name="Lu M.J."/>
            <person name="Chang Y.Y."/>
            <person name="Ann P.J."/>
            <person name="Tsai J.N."/>
            <person name="Chen C.Y."/>
            <person name="Tzean S.S."/>
            <person name="Ota Y."/>
            <person name="Hattori T."/>
            <person name="Sahashi N."/>
            <person name="Liou R.F."/>
            <person name="Kikuchi T."/>
            <person name="Tsai I.J."/>
        </authorList>
    </citation>
    <scope>NUCLEOTIDE SEQUENCE [LARGE SCALE GENOMIC DNA]</scope>
    <source>
        <strain evidence="1 2">FFPRI411160</strain>
    </source>
</reference>
<dbReference type="Proteomes" id="UP000217199">
    <property type="component" value="Unassembled WGS sequence"/>
</dbReference>
<comment type="caution">
    <text evidence="1">The sequence shown here is derived from an EMBL/GenBank/DDBJ whole genome shotgun (WGS) entry which is preliminary data.</text>
</comment>
<proteinExistence type="predicted"/>
<dbReference type="EMBL" id="NBII01000007">
    <property type="protein sequence ID" value="PAV17323.1"/>
    <property type="molecule type" value="Genomic_DNA"/>
</dbReference>
<dbReference type="InParanoid" id="A0A286UCK5"/>
<name>A0A286UCK5_9AGAM</name>
<sequence>MRVVVIIILQWPTNPEPQIEGELTPDPTLLNPGDIFIPSKPPASGLARKRSLPTSHPLSRALAREADISSPLGGEDIFTPRTHHIAPSNLNPSALPNFALLEPHIDAIPGKP</sequence>
<dbReference type="AlphaFoldDB" id="A0A286UCK5"/>
<evidence type="ECO:0000313" key="2">
    <source>
        <dbReference type="Proteomes" id="UP000217199"/>
    </source>
</evidence>
<organism evidence="1 2">
    <name type="scientific">Pyrrhoderma noxium</name>
    <dbReference type="NCBI Taxonomy" id="2282107"/>
    <lineage>
        <taxon>Eukaryota</taxon>
        <taxon>Fungi</taxon>
        <taxon>Dikarya</taxon>
        <taxon>Basidiomycota</taxon>
        <taxon>Agaricomycotina</taxon>
        <taxon>Agaricomycetes</taxon>
        <taxon>Hymenochaetales</taxon>
        <taxon>Hymenochaetaceae</taxon>
        <taxon>Pyrrhoderma</taxon>
    </lineage>
</organism>
<keyword evidence="2" id="KW-1185">Reference proteome</keyword>
<evidence type="ECO:0000313" key="1">
    <source>
        <dbReference type="EMBL" id="PAV17323.1"/>
    </source>
</evidence>